<keyword evidence="4" id="KW-1185">Reference proteome</keyword>
<sequence>MFFVKYTTNYLDGMPDFFSPLIYAVDDDEDDRYLLEHIFTDHFKECDLRVFDNGAALLTHLTHQLDGRLPDMIILDLEMPVFSGFELLHFLKQNDDFSLIPVSILSATLHKEHIDRCYELGSSRYLSKSQSYIELVSSIQQLQEYWLEALVLKKRTQKQYSRLLEVIDLESLSLN</sequence>
<dbReference type="PANTHER" id="PTHR44520:SF2">
    <property type="entry name" value="RESPONSE REGULATOR RCP1"/>
    <property type="match status" value="1"/>
</dbReference>
<dbReference type="GO" id="GO:0000160">
    <property type="term" value="P:phosphorelay signal transduction system"/>
    <property type="evidence" value="ECO:0007669"/>
    <property type="project" value="InterPro"/>
</dbReference>
<dbReference type="Gene3D" id="3.40.50.2300">
    <property type="match status" value="1"/>
</dbReference>
<evidence type="ECO:0000256" key="1">
    <source>
        <dbReference type="PROSITE-ProRule" id="PRU00169"/>
    </source>
</evidence>
<dbReference type="Pfam" id="PF00072">
    <property type="entry name" value="Response_reg"/>
    <property type="match status" value="1"/>
</dbReference>
<proteinExistence type="predicted"/>
<feature type="domain" description="Response regulatory" evidence="2">
    <location>
        <begin position="21"/>
        <end position="143"/>
    </location>
</feature>
<evidence type="ECO:0000259" key="2">
    <source>
        <dbReference type="PROSITE" id="PS50110"/>
    </source>
</evidence>
<dbReference type="PROSITE" id="PS50110">
    <property type="entry name" value="RESPONSE_REGULATORY"/>
    <property type="match status" value="1"/>
</dbReference>
<dbReference type="EMBL" id="CP045997">
    <property type="protein sequence ID" value="QHV98864.1"/>
    <property type="molecule type" value="Genomic_DNA"/>
</dbReference>
<evidence type="ECO:0000313" key="3">
    <source>
        <dbReference type="EMBL" id="QHV98864.1"/>
    </source>
</evidence>
<feature type="modified residue" description="4-aspartylphosphate" evidence="1">
    <location>
        <position position="76"/>
    </location>
</feature>
<dbReference type="AlphaFoldDB" id="A0A6P1W1V4"/>
<dbReference type="PANTHER" id="PTHR44520">
    <property type="entry name" value="RESPONSE REGULATOR RCP1-RELATED"/>
    <property type="match status" value="1"/>
</dbReference>
<dbReference type="Proteomes" id="UP000464577">
    <property type="component" value="Chromosome"/>
</dbReference>
<dbReference type="SUPFAM" id="SSF52172">
    <property type="entry name" value="CheY-like"/>
    <property type="match status" value="1"/>
</dbReference>
<accession>A0A6P1W1V4</accession>
<gene>
    <name evidence="3" type="ORF">GJR95_29360</name>
</gene>
<dbReference type="InterPro" id="IPR052893">
    <property type="entry name" value="TCS_response_regulator"/>
</dbReference>
<protein>
    <submittedName>
        <fullName evidence="3">Response regulator</fullName>
    </submittedName>
</protein>
<dbReference type="InterPro" id="IPR011006">
    <property type="entry name" value="CheY-like_superfamily"/>
</dbReference>
<organism evidence="3 4">
    <name type="scientific">Spirosoma endbachense</name>
    <dbReference type="NCBI Taxonomy" id="2666025"/>
    <lineage>
        <taxon>Bacteria</taxon>
        <taxon>Pseudomonadati</taxon>
        <taxon>Bacteroidota</taxon>
        <taxon>Cytophagia</taxon>
        <taxon>Cytophagales</taxon>
        <taxon>Cytophagaceae</taxon>
        <taxon>Spirosoma</taxon>
    </lineage>
</organism>
<dbReference type="KEGG" id="senf:GJR95_29360"/>
<keyword evidence="1" id="KW-0597">Phosphoprotein</keyword>
<name>A0A6P1W1V4_9BACT</name>
<evidence type="ECO:0000313" key="4">
    <source>
        <dbReference type="Proteomes" id="UP000464577"/>
    </source>
</evidence>
<dbReference type="SMART" id="SM00448">
    <property type="entry name" value="REC"/>
    <property type="match status" value="1"/>
</dbReference>
<dbReference type="InterPro" id="IPR001789">
    <property type="entry name" value="Sig_transdc_resp-reg_receiver"/>
</dbReference>
<reference evidence="3 4" key="1">
    <citation type="submission" date="2019-11" db="EMBL/GenBank/DDBJ databases">
        <title>Spirosoma endbachense sp. nov., isolated from a natural salt meadow.</title>
        <authorList>
            <person name="Rojas J."/>
            <person name="Ambika Manirajan B."/>
            <person name="Ratering S."/>
            <person name="Suarez C."/>
            <person name="Geissler-Plaum R."/>
            <person name="Schnell S."/>
        </authorList>
    </citation>
    <scope>NUCLEOTIDE SEQUENCE [LARGE SCALE GENOMIC DNA]</scope>
    <source>
        <strain evidence="3 4">I-24</strain>
    </source>
</reference>